<dbReference type="Pfam" id="PF00501">
    <property type="entry name" value="AMP-binding"/>
    <property type="match status" value="1"/>
</dbReference>
<keyword evidence="3" id="KW-0547">Nucleotide-binding</keyword>
<dbReference type="Pfam" id="PF13193">
    <property type="entry name" value="AMP-binding_C"/>
    <property type="match status" value="1"/>
</dbReference>
<dbReference type="Proteomes" id="UP001597282">
    <property type="component" value="Unassembled WGS sequence"/>
</dbReference>
<dbReference type="SUPFAM" id="SSF56801">
    <property type="entry name" value="Acetyl-CoA synthetase-like"/>
    <property type="match status" value="1"/>
</dbReference>
<dbReference type="PROSITE" id="PS00455">
    <property type="entry name" value="AMP_BINDING"/>
    <property type="match status" value="1"/>
</dbReference>
<dbReference type="CDD" id="cd05972">
    <property type="entry name" value="MACS_like"/>
    <property type="match status" value="1"/>
</dbReference>
<evidence type="ECO:0000313" key="8">
    <source>
        <dbReference type="Proteomes" id="UP001597282"/>
    </source>
</evidence>
<proteinExistence type="inferred from homology"/>
<accession>A0ABW4C3Q9</accession>
<comment type="caution">
    <text evidence="7">The sequence shown here is derived from an EMBL/GenBank/DDBJ whole genome shotgun (WGS) entry which is preliminary data.</text>
</comment>
<dbReference type="PANTHER" id="PTHR43605:SF10">
    <property type="entry name" value="ACYL-COA SYNTHETASE MEDIUM CHAIN FAMILY MEMBER 3"/>
    <property type="match status" value="1"/>
</dbReference>
<dbReference type="InterPro" id="IPR025110">
    <property type="entry name" value="AMP-bd_C"/>
</dbReference>
<dbReference type="Gene3D" id="3.30.300.30">
    <property type="match status" value="1"/>
</dbReference>
<reference evidence="8" key="1">
    <citation type="journal article" date="2019" name="Int. J. Syst. Evol. Microbiol.">
        <title>The Global Catalogue of Microorganisms (GCM) 10K type strain sequencing project: providing services to taxonomists for standard genome sequencing and annotation.</title>
        <authorList>
            <consortium name="The Broad Institute Genomics Platform"/>
            <consortium name="The Broad Institute Genome Sequencing Center for Infectious Disease"/>
            <person name="Wu L."/>
            <person name="Ma J."/>
        </authorList>
    </citation>
    <scope>NUCLEOTIDE SEQUENCE [LARGE SCALE GENOMIC DNA]</scope>
    <source>
        <strain evidence="8">S1</strain>
    </source>
</reference>
<protein>
    <submittedName>
        <fullName evidence="7">Acyl-CoA synthetase</fullName>
    </submittedName>
</protein>
<evidence type="ECO:0000313" key="7">
    <source>
        <dbReference type="EMBL" id="MFD1425352.1"/>
    </source>
</evidence>
<keyword evidence="4" id="KW-0067">ATP-binding</keyword>
<dbReference type="InterPro" id="IPR042099">
    <property type="entry name" value="ANL_N_sf"/>
</dbReference>
<dbReference type="InterPro" id="IPR020845">
    <property type="entry name" value="AMP-binding_CS"/>
</dbReference>
<evidence type="ECO:0000259" key="6">
    <source>
        <dbReference type="Pfam" id="PF13193"/>
    </source>
</evidence>
<evidence type="ECO:0000256" key="3">
    <source>
        <dbReference type="ARBA" id="ARBA00022741"/>
    </source>
</evidence>
<dbReference type="InterPro" id="IPR000873">
    <property type="entry name" value="AMP-dep_synth/lig_dom"/>
</dbReference>
<dbReference type="Gene3D" id="3.40.50.12780">
    <property type="entry name" value="N-terminal domain of ligase-like"/>
    <property type="match status" value="1"/>
</dbReference>
<evidence type="ECO:0000256" key="4">
    <source>
        <dbReference type="ARBA" id="ARBA00022840"/>
    </source>
</evidence>
<dbReference type="InterPro" id="IPR051087">
    <property type="entry name" value="Mitochondrial_ACSM"/>
</dbReference>
<evidence type="ECO:0000259" key="5">
    <source>
        <dbReference type="Pfam" id="PF00501"/>
    </source>
</evidence>
<comment type="similarity">
    <text evidence="1">Belongs to the ATP-dependent AMP-binding enzyme family.</text>
</comment>
<sequence>MAWDVDRHAETGRVAIRWENDRGEKREVSYSKLKEESDRVARGLLSSGLQKGDRIMILLPRIPEAYVAYLGALKAGLAVMPGSEMLQSSDISYRIHHAQAQAIIFDSSLGGRVETARENCRSLRYGWVHGGDVEGWESFGQLGVGVKDVELPHTRSDDIAFISYTSGTTGGPKGVIHHHSWAIAHQEVAARKWMGIQPGDMVWATAGPGWAKWIWSPFMSTLGSGATGLVYQGRFDASKYLSLIEEYQVNVFCCTPTEYRMMAKVDDLERYRLSSLRSAVSAGEPLNREVIDTFRRYFDIDVRDGYGQTENTLLTATLEGMEIKPGSMGKPTPGNRVTLLDEKGDPVPVGEVGDIAVHKDAPTLFKGYYRDPERTERAFHGEWYLTGDRARQDEEGYFWFEGRSDDIIISSGYTIGPFEVEDALVKHPAVQECAVVASPDPVRGTIVKAFVVLKEGRGASDEMANQLQEHVKKVTAPYKYPREIEFVTELPKTTSGKIRRVELRHREYEQKRPQP</sequence>
<keyword evidence="2" id="KW-0436">Ligase</keyword>
<evidence type="ECO:0000256" key="2">
    <source>
        <dbReference type="ARBA" id="ARBA00022598"/>
    </source>
</evidence>
<gene>
    <name evidence="7" type="ORF">ACFQ4Y_00180</name>
</gene>
<evidence type="ECO:0000256" key="1">
    <source>
        <dbReference type="ARBA" id="ARBA00006432"/>
    </source>
</evidence>
<dbReference type="EMBL" id="JBHTNU010000001">
    <property type="protein sequence ID" value="MFD1425352.1"/>
    <property type="molecule type" value="Genomic_DNA"/>
</dbReference>
<feature type="domain" description="AMP-binding enzyme C-terminal" evidence="6">
    <location>
        <begin position="419"/>
        <end position="497"/>
    </location>
</feature>
<keyword evidence="8" id="KW-1185">Reference proteome</keyword>
<dbReference type="InterPro" id="IPR045851">
    <property type="entry name" value="AMP-bd_C_sf"/>
</dbReference>
<organism evidence="7 8">
    <name type="scientific">Kroppenstedtia sanguinis</name>
    <dbReference type="NCBI Taxonomy" id="1380684"/>
    <lineage>
        <taxon>Bacteria</taxon>
        <taxon>Bacillati</taxon>
        <taxon>Bacillota</taxon>
        <taxon>Bacilli</taxon>
        <taxon>Bacillales</taxon>
        <taxon>Thermoactinomycetaceae</taxon>
        <taxon>Kroppenstedtia</taxon>
    </lineage>
</organism>
<dbReference type="PANTHER" id="PTHR43605">
    <property type="entry name" value="ACYL-COENZYME A SYNTHETASE"/>
    <property type="match status" value="1"/>
</dbReference>
<dbReference type="RefSeq" id="WP_380162620.1">
    <property type="nucleotide sequence ID" value="NZ_JBHTNU010000001.1"/>
</dbReference>
<name>A0ABW4C3Q9_9BACL</name>
<feature type="domain" description="AMP-dependent synthetase/ligase" evidence="5">
    <location>
        <begin position="11"/>
        <end position="369"/>
    </location>
</feature>